<accession>A0A158JY43</accession>
<evidence type="ECO:0000313" key="1">
    <source>
        <dbReference type="EMBL" id="SAL73748.1"/>
    </source>
</evidence>
<comment type="caution">
    <text evidence="1">The sequence shown here is derived from an EMBL/GenBank/DDBJ whole genome shotgun (WGS) entry which is preliminary data.</text>
</comment>
<gene>
    <name evidence="1" type="ORF">AWB68_04477</name>
</gene>
<dbReference type="AlphaFoldDB" id="A0A158JY43"/>
<dbReference type="EMBL" id="FCON02000053">
    <property type="protein sequence ID" value="SAL73748.1"/>
    <property type="molecule type" value="Genomic_DNA"/>
</dbReference>
<reference evidence="1" key="1">
    <citation type="submission" date="2016-01" db="EMBL/GenBank/DDBJ databases">
        <authorList>
            <person name="Peeters C."/>
        </authorList>
    </citation>
    <scope>NUCLEOTIDE SEQUENCE [LARGE SCALE GENOMIC DNA]</scope>
    <source>
        <strain evidence="1">LMG 22940</strain>
    </source>
</reference>
<proteinExistence type="predicted"/>
<organism evidence="1 2">
    <name type="scientific">Caballeronia choica</name>
    <dbReference type="NCBI Taxonomy" id="326476"/>
    <lineage>
        <taxon>Bacteria</taxon>
        <taxon>Pseudomonadati</taxon>
        <taxon>Pseudomonadota</taxon>
        <taxon>Betaproteobacteria</taxon>
        <taxon>Burkholderiales</taxon>
        <taxon>Burkholderiaceae</taxon>
        <taxon>Caballeronia</taxon>
    </lineage>
</organism>
<keyword evidence="2" id="KW-1185">Reference proteome</keyword>
<dbReference type="Proteomes" id="UP000054770">
    <property type="component" value="Unassembled WGS sequence"/>
</dbReference>
<sequence length="469" mass="52365">MVQRPRHVAAHHLLLQADHEGAQVQALAHPLLEVARAVELGLEPRGVEGIGVGREFIGLAAGLHRVERGFGGHLAGLDRRVRTFDARRVQEARVAAHQCAARKHQLRQRHQAARRDCPRAVGNALAAVEERANRRMRLVALEFLERRQIRIRVPQPDDEADHHLVVVHVIEERAAVGVVFQRPAGRVDHETGLVLDRIDFPQFLDAEAVDLRIGVLAQLEPVGELTAEMSARAFAKERVFRVQFHAELEVFGWLAVLADAHVAGDHAAHRAVFVIKHFGCGKTRKDFDAERFRLLAEPARDVREADHIVAVILEVVGQKPVGHLLRAVLRQEQKAVFGHFDVERRAFFLPVGDQFIQAARVHDGARENVGADLGAFFQHAHADFDAFFLCKLLQPDCRRQSGGAAADDHDVVFHRLAGTVLLDETLRGHPMLLCTVRMLFSGIGYCQRTLGTVQPTVLRLARSYYFVIA</sequence>
<protein>
    <submittedName>
        <fullName evidence="1">Uncharacterized protein</fullName>
    </submittedName>
</protein>
<name>A0A158JY43_9BURK</name>
<evidence type="ECO:0000313" key="2">
    <source>
        <dbReference type="Proteomes" id="UP000054770"/>
    </source>
</evidence>